<dbReference type="Proteomes" id="UP000593567">
    <property type="component" value="Unassembled WGS sequence"/>
</dbReference>
<evidence type="ECO:0000256" key="1">
    <source>
        <dbReference type="ARBA" id="ARBA00012770"/>
    </source>
</evidence>
<evidence type="ECO:0000256" key="7">
    <source>
        <dbReference type="PROSITE-ProRule" id="PRU00946"/>
    </source>
</evidence>
<evidence type="ECO:0000256" key="3">
    <source>
        <dbReference type="ARBA" id="ARBA00022603"/>
    </source>
</evidence>
<protein>
    <recommendedName>
        <fullName evidence="2">Cap-specific mRNA (nucleoside-2'-O-)-methyltransferase 2</fullName>
        <ecNumber evidence="1">2.1.1.296</ecNumber>
    </recommendedName>
</protein>
<feature type="binding site" evidence="7">
    <location>
        <position position="69"/>
    </location>
    <ligand>
        <name>S-adenosyl-L-methionine</name>
        <dbReference type="ChEBI" id="CHEBI:59789"/>
    </ligand>
</feature>
<dbReference type="InterPro" id="IPR029063">
    <property type="entry name" value="SAM-dependent_MTases_sf"/>
</dbReference>
<dbReference type="PANTHER" id="PTHR16121">
    <property type="entry name" value="CAP-SPECIFIC MRNA (NUCLEOSIDE-2'-O-)-METHYLTRANSFERASE 1-RELATED"/>
    <property type="match status" value="1"/>
</dbReference>
<dbReference type="AlphaFoldDB" id="A0A7J7JAR2"/>
<evidence type="ECO:0000256" key="4">
    <source>
        <dbReference type="ARBA" id="ARBA00022679"/>
    </source>
</evidence>
<gene>
    <name evidence="9" type="ORF">EB796_018547</name>
</gene>
<keyword evidence="4 7" id="KW-0808">Transferase</keyword>
<keyword evidence="10" id="KW-1185">Reference proteome</keyword>
<dbReference type="GO" id="GO:0120550">
    <property type="term" value="F:methyltransferase cap2 activity"/>
    <property type="evidence" value="ECO:0007669"/>
    <property type="project" value="UniProtKB-EC"/>
</dbReference>
<evidence type="ECO:0000256" key="5">
    <source>
        <dbReference type="ARBA" id="ARBA00022691"/>
    </source>
</evidence>
<proteinExistence type="predicted"/>
<dbReference type="InterPro" id="IPR002877">
    <property type="entry name" value="RNA_MeTrfase_FtsJ_dom"/>
</dbReference>
<organism evidence="9 10">
    <name type="scientific">Bugula neritina</name>
    <name type="common">Brown bryozoan</name>
    <name type="synonym">Sertularia neritina</name>
    <dbReference type="NCBI Taxonomy" id="10212"/>
    <lineage>
        <taxon>Eukaryota</taxon>
        <taxon>Metazoa</taxon>
        <taxon>Spiralia</taxon>
        <taxon>Lophotrochozoa</taxon>
        <taxon>Bryozoa</taxon>
        <taxon>Gymnolaemata</taxon>
        <taxon>Cheilostomatida</taxon>
        <taxon>Flustrina</taxon>
        <taxon>Buguloidea</taxon>
        <taxon>Bugulidae</taxon>
        <taxon>Bugula</taxon>
    </lineage>
</organism>
<evidence type="ECO:0000313" key="10">
    <source>
        <dbReference type="Proteomes" id="UP000593567"/>
    </source>
</evidence>
<dbReference type="GO" id="GO:0005634">
    <property type="term" value="C:nucleus"/>
    <property type="evidence" value="ECO:0007669"/>
    <property type="project" value="UniProtKB-ARBA"/>
</dbReference>
<keyword evidence="3 7" id="KW-0489">Methyltransferase</keyword>
<feature type="domain" description="Adrift-type SAM-dependent 2'-O-MTase" evidence="8">
    <location>
        <begin position="1"/>
        <end position="156"/>
    </location>
</feature>
<dbReference type="OrthoDB" id="429597at2759"/>
<dbReference type="SUPFAM" id="SSF53335">
    <property type="entry name" value="S-adenosyl-L-methionine-dependent methyltransferases"/>
    <property type="match status" value="1"/>
</dbReference>
<dbReference type="Pfam" id="PF01728">
    <property type="entry name" value="FtsJ"/>
    <property type="match status" value="1"/>
</dbReference>
<dbReference type="EMBL" id="VXIV02002758">
    <property type="protein sequence ID" value="KAF6023125.1"/>
    <property type="molecule type" value="Genomic_DNA"/>
</dbReference>
<keyword evidence="5 7" id="KW-0949">S-adenosyl-L-methionine</keyword>
<feature type="active site" description="Proton acceptor" evidence="7">
    <location>
        <position position="109"/>
    </location>
</feature>
<dbReference type="GO" id="GO:0006370">
    <property type="term" value="P:7-methylguanosine mRNA capping"/>
    <property type="evidence" value="ECO:0007669"/>
    <property type="project" value="TreeGrafter"/>
</dbReference>
<evidence type="ECO:0000259" key="8">
    <source>
        <dbReference type="PROSITE" id="PS51614"/>
    </source>
</evidence>
<sequence>MKVLNHNLHSTEFYCFIQVAAAMLIRYSLDRWLFGLDNTGDVTKSLNRKHIVQQAKENLGSNIRLVTADGSLDCQLSPSEQEMIVYPLILAEVHIALSLLAKSGVFVLKMFTLFETQTISLLYLLNSLFKHVDIHKPVTSKPGNSEVYVVCKCLLAEVSDNILSLIQSALDTGGPLMSLSEIPRSFLQQVRTAAAKFKDMQEQTITENMSTYGTQVTFISNEKYAREYLSRMRLKPIPADQSVVVMSYPRTKPVKVGDNFLTA</sequence>
<name>A0A7J7JAR2_BUGNE</name>
<comment type="caution">
    <text evidence="9">The sequence shown here is derived from an EMBL/GenBank/DDBJ whole genome shotgun (WGS) entry which is preliminary data.</text>
</comment>
<dbReference type="PROSITE" id="PS51614">
    <property type="entry name" value="SAM_MT_ADRIFT"/>
    <property type="match status" value="1"/>
</dbReference>
<reference evidence="9" key="1">
    <citation type="submission" date="2020-06" db="EMBL/GenBank/DDBJ databases">
        <title>Draft genome of Bugula neritina, a colonial animal packing powerful symbionts and potential medicines.</title>
        <authorList>
            <person name="Rayko M."/>
        </authorList>
    </citation>
    <scope>NUCLEOTIDE SEQUENCE [LARGE SCALE GENOMIC DNA]</scope>
    <source>
        <strain evidence="9">Kwan_BN1</strain>
    </source>
</reference>
<comment type="catalytic activity">
    <reaction evidence="6">
        <text>a 5'-end (N(7)-methyl 5'-triphosphoguanosine)-(2'-O-methyl-ribonucleoside)-(ribonucleotide) in mRNA + S-adenosyl-L-methionine = a 5'-end (N(7)-methyl 5'-triphosphoguanosine)-(2'-O-methyl-ribonucleoside)-(2'-O-methyl-ribonucleotide) in mRNA + S-adenosyl-L-homocysteine + H(+)</text>
        <dbReference type="Rhea" id="RHEA:67024"/>
        <dbReference type="Rhea" id="RHEA-COMP:17169"/>
        <dbReference type="Rhea" id="RHEA-COMP:17170"/>
        <dbReference type="ChEBI" id="CHEBI:15378"/>
        <dbReference type="ChEBI" id="CHEBI:57856"/>
        <dbReference type="ChEBI" id="CHEBI:59789"/>
        <dbReference type="ChEBI" id="CHEBI:167612"/>
        <dbReference type="ChEBI" id="CHEBI:167614"/>
        <dbReference type="EC" id="2.1.1.296"/>
    </reaction>
</comment>
<dbReference type="GO" id="GO:0004483">
    <property type="term" value="F:methyltransferase cap1 activity"/>
    <property type="evidence" value="ECO:0007669"/>
    <property type="project" value="TreeGrafter"/>
</dbReference>
<evidence type="ECO:0000256" key="2">
    <source>
        <dbReference type="ARBA" id="ARBA00021134"/>
    </source>
</evidence>
<dbReference type="EC" id="2.1.1.296" evidence="1"/>
<dbReference type="GO" id="GO:0032259">
    <property type="term" value="P:methylation"/>
    <property type="evidence" value="ECO:0007669"/>
    <property type="project" value="UniProtKB-KW"/>
</dbReference>
<comment type="caution">
    <text evidence="7">Lacks conserved residue(s) required for the propagation of feature annotation.</text>
</comment>
<dbReference type="Gene3D" id="3.40.50.12760">
    <property type="match status" value="1"/>
</dbReference>
<evidence type="ECO:0000313" key="9">
    <source>
        <dbReference type="EMBL" id="KAF6023125.1"/>
    </source>
</evidence>
<dbReference type="GO" id="GO:0005737">
    <property type="term" value="C:cytoplasm"/>
    <property type="evidence" value="ECO:0007669"/>
    <property type="project" value="TreeGrafter"/>
</dbReference>
<dbReference type="InterPro" id="IPR050851">
    <property type="entry name" value="mRNA_Cap_2O-Ribose_MeTrfase"/>
</dbReference>
<dbReference type="PANTHER" id="PTHR16121:SF2">
    <property type="entry name" value="CAP-SPECIFIC MRNA (NUCLEOSIDE-2'-O-)-METHYLTRANSFERASE 2"/>
    <property type="match status" value="1"/>
</dbReference>
<dbReference type="InterPro" id="IPR025807">
    <property type="entry name" value="Adrift-typ_MeTrfase"/>
</dbReference>
<accession>A0A7J7JAR2</accession>
<evidence type="ECO:0000256" key="6">
    <source>
        <dbReference type="ARBA" id="ARBA00049477"/>
    </source>
</evidence>